<protein>
    <submittedName>
        <fullName evidence="1">Uncharacterized protein</fullName>
    </submittedName>
</protein>
<evidence type="ECO:0000313" key="1">
    <source>
        <dbReference type="EMBL" id="ELY62614.1"/>
    </source>
</evidence>
<accession>L9XLF6</accession>
<keyword evidence="2" id="KW-1185">Reference proteome</keyword>
<dbReference type="AlphaFoldDB" id="L9XLF6"/>
<dbReference type="EMBL" id="AOIA01000056">
    <property type="protein sequence ID" value="ELY62614.1"/>
    <property type="molecule type" value="Genomic_DNA"/>
</dbReference>
<reference evidence="1 2" key="1">
    <citation type="journal article" date="2014" name="PLoS Genet.">
        <title>Phylogenetically driven sequencing of extremely halophilic archaea reveals strategies for static and dynamic osmo-response.</title>
        <authorList>
            <person name="Becker E.A."/>
            <person name="Seitzer P.M."/>
            <person name="Tritt A."/>
            <person name="Larsen D."/>
            <person name="Krusor M."/>
            <person name="Yao A.I."/>
            <person name="Wu D."/>
            <person name="Madern D."/>
            <person name="Eisen J.A."/>
            <person name="Darling A.E."/>
            <person name="Facciotti M.T."/>
        </authorList>
    </citation>
    <scope>NUCLEOTIDE SEQUENCE [LARGE SCALE GENOMIC DNA]</scope>
    <source>
        <strain evidence="1 2">DSM 18795</strain>
    </source>
</reference>
<evidence type="ECO:0000313" key="2">
    <source>
        <dbReference type="Proteomes" id="UP000011531"/>
    </source>
</evidence>
<sequence length="92" mass="10525">MVHCFTEEDNVLHIIDNVLEHSTIKVLADMPDSVLIWLGNGSRVVVDTIPITEPKESRLLELEAKIRTVNLFEKPQMSLVEELIRCVPDSWD</sequence>
<organism evidence="1 2">
    <name type="scientific">Natronococcus jeotgali DSM 18795</name>
    <dbReference type="NCBI Taxonomy" id="1227498"/>
    <lineage>
        <taxon>Archaea</taxon>
        <taxon>Methanobacteriati</taxon>
        <taxon>Methanobacteriota</taxon>
        <taxon>Stenosarchaea group</taxon>
        <taxon>Halobacteria</taxon>
        <taxon>Halobacteriales</taxon>
        <taxon>Natrialbaceae</taxon>
        <taxon>Natronococcus</taxon>
    </lineage>
</organism>
<comment type="caution">
    <text evidence="1">The sequence shown here is derived from an EMBL/GenBank/DDBJ whole genome shotgun (WGS) entry which is preliminary data.</text>
</comment>
<name>L9XLF6_9EURY</name>
<proteinExistence type="predicted"/>
<gene>
    <name evidence="1" type="ORF">C492_07745</name>
</gene>
<dbReference type="Proteomes" id="UP000011531">
    <property type="component" value="Unassembled WGS sequence"/>
</dbReference>